<dbReference type="Proteomes" id="UP000263517">
    <property type="component" value="Unassembled WGS sequence"/>
</dbReference>
<dbReference type="AlphaFoldDB" id="A0A350P0X9"/>
<comment type="caution">
    <text evidence="2">The sequence shown here is derived from an EMBL/GenBank/DDBJ whole genome shotgun (WGS) entry which is preliminary data.</text>
</comment>
<keyword evidence="1" id="KW-0175">Coiled coil</keyword>
<protein>
    <submittedName>
        <fullName evidence="2">Uncharacterized protein</fullName>
    </submittedName>
</protein>
<proteinExistence type="predicted"/>
<gene>
    <name evidence="2" type="ORF">DCW74_04320</name>
</gene>
<dbReference type="EMBL" id="DNAN01000147">
    <property type="protein sequence ID" value="HAW74946.1"/>
    <property type="molecule type" value="Genomic_DNA"/>
</dbReference>
<evidence type="ECO:0000313" key="2">
    <source>
        <dbReference type="EMBL" id="HAW74946.1"/>
    </source>
</evidence>
<reference evidence="2 3" key="1">
    <citation type="journal article" date="2018" name="Nat. Biotechnol.">
        <title>A standardized bacterial taxonomy based on genome phylogeny substantially revises the tree of life.</title>
        <authorList>
            <person name="Parks D.H."/>
            <person name="Chuvochina M."/>
            <person name="Waite D.W."/>
            <person name="Rinke C."/>
            <person name="Skarshewski A."/>
            <person name="Chaumeil P.A."/>
            <person name="Hugenholtz P."/>
        </authorList>
    </citation>
    <scope>NUCLEOTIDE SEQUENCE [LARGE SCALE GENOMIC DNA]</scope>
    <source>
        <strain evidence="2">UBA11978</strain>
    </source>
</reference>
<evidence type="ECO:0000256" key="1">
    <source>
        <dbReference type="SAM" id="Coils"/>
    </source>
</evidence>
<feature type="coiled-coil region" evidence="1">
    <location>
        <begin position="78"/>
        <end position="105"/>
    </location>
</feature>
<sequence>MTLPVDLLSGNVIDYYAKPNTGARIGEAIGKGAARFGDLVGQGIQRERERAFMQQRDRNRLAEQQALAKYKFDLDSEGRNLRQRLAKEEAAAKKVEREAKTKTDRDKQLVKALTRYSNNIITEEISNYGTDEQGRPREVFFDNSALTKDAEDIAKAFAGAFTFEDLQNMSRFEILNIQEEVLRPRIKKMLDLRQEEGKRKDLRARQKIKAMESGRQEKAAAKNDKDLLDRAARRVRGFTNELSKLERAIKLVRKSQRRDELISIMGSNTISGEYLKNPAYEAALVASNAQPIIMARKITQFLASKNSLEENRRVGSNLPIDDSANIYHFSIRNPDQLAEEAKKRSFYKVLASSVYRAVQRAQAGAKASKQDLNAQNFKKQNVGNFLTLIGLPGVGRLVPSNQTVGQFLEFYKPLAE</sequence>
<evidence type="ECO:0000313" key="3">
    <source>
        <dbReference type="Proteomes" id="UP000263517"/>
    </source>
</evidence>
<name>A0A350P0X9_9ALTE</name>
<accession>A0A350P0X9</accession>
<organism evidence="2 3">
    <name type="scientific">Alteromonas australica</name>
    <dbReference type="NCBI Taxonomy" id="589873"/>
    <lineage>
        <taxon>Bacteria</taxon>
        <taxon>Pseudomonadati</taxon>
        <taxon>Pseudomonadota</taxon>
        <taxon>Gammaproteobacteria</taxon>
        <taxon>Alteromonadales</taxon>
        <taxon>Alteromonadaceae</taxon>
        <taxon>Alteromonas/Salinimonas group</taxon>
        <taxon>Alteromonas</taxon>
    </lineage>
</organism>